<evidence type="ECO:0000256" key="1">
    <source>
        <dbReference type="ARBA" id="ARBA00012682"/>
    </source>
</evidence>
<reference evidence="8" key="1">
    <citation type="journal article" date="2021" name="G3 (Bethesda)">
        <title>Genome and transcriptome analysis of the beet armyworm Spodoptera exigua reveals targets for pest control. .</title>
        <authorList>
            <person name="Simon S."/>
            <person name="Breeschoten T."/>
            <person name="Jansen H.J."/>
            <person name="Dirks R.P."/>
            <person name="Schranz M.E."/>
            <person name="Ros V.I.D."/>
        </authorList>
    </citation>
    <scope>NUCLEOTIDE SEQUENCE</scope>
    <source>
        <strain evidence="8">TB_SE_WUR_2020</strain>
    </source>
</reference>
<comment type="caution">
    <text evidence="8">The sequence shown here is derived from an EMBL/GenBank/DDBJ whole genome shotgun (WGS) entry which is preliminary data.</text>
</comment>
<evidence type="ECO:0000256" key="3">
    <source>
        <dbReference type="ARBA" id="ARBA00022833"/>
    </source>
</evidence>
<dbReference type="AlphaFoldDB" id="A0A922MFW1"/>
<accession>A0A922MFW1</accession>
<evidence type="ECO:0000313" key="8">
    <source>
        <dbReference type="EMBL" id="KAH9635924.1"/>
    </source>
</evidence>
<dbReference type="GO" id="GO:0005507">
    <property type="term" value="F:copper ion binding"/>
    <property type="evidence" value="ECO:0007669"/>
    <property type="project" value="InterPro"/>
</dbReference>
<name>A0A922MFW1_SPOEX</name>
<dbReference type="PANTHER" id="PTHR10003">
    <property type="entry name" value="SUPEROXIDE DISMUTASE CU-ZN -RELATED"/>
    <property type="match status" value="1"/>
</dbReference>
<evidence type="ECO:0000256" key="5">
    <source>
        <dbReference type="ARBA" id="ARBA00023002"/>
    </source>
</evidence>
<dbReference type="Proteomes" id="UP000814243">
    <property type="component" value="Unassembled WGS sequence"/>
</dbReference>
<dbReference type="GO" id="GO:0004784">
    <property type="term" value="F:superoxide dismutase activity"/>
    <property type="evidence" value="ECO:0007669"/>
    <property type="project" value="UniProtKB-EC"/>
</dbReference>
<dbReference type="EMBL" id="JACEFF010000528">
    <property type="protein sequence ID" value="KAH9635924.1"/>
    <property type="molecule type" value="Genomic_DNA"/>
</dbReference>
<dbReference type="InterPro" id="IPR001424">
    <property type="entry name" value="SOD_Cu_Zn_dom"/>
</dbReference>
<comment type="catalytic activity">
    <reaction evidence="6">
        <text>2 superoxide + 2 H(+) = H2O2 + O2</text>
        <dbReference type="Rhea" id="RHEA:20696"/>
        <dbReference type="ChEBI" id="CHEBI:15378"/>
        <dbReference type="ChEBI" id="CHEBI:15379"/>
        <dbReference type="ChEBI" id="CHEBI:16240"/>
        <dbReference type="ChEBI" id="CHEBI:18421"/>
        <dbReference type="EC" id="1.15.1.1"/>
    </reaction>
</comment>
<dbReference type="PRINTS" id="PR00068">
    <property type="entry name" value="CUZNDISMTASE"/>
</dbReference>
<dbReference type="SUPFAM" id="SSF49329">
    <property type="entry name" value="Cu,Zn superoxide dismutase-like"/>
    <property type="match status" value="1"/>
</dbReference>
<evidence type="ECO:0000256" key="4">
    <source>
        <dbReference type="ARBA" id="ARBA00022862"/>
    </source>
</evidence>
<evidence type="ECO:0000256" key="6">
    <source>
        <dbReference type="ARBA" id="ARBA00049204"/>
    </source>
</evidence>
<sequence length="210" mass="22735">MLMSKLEVLVDFGPKPDEVILNKTLAELKSQDGVKDAVYKEGAILVETALPSTQILEMGCKSIGEHYNPCGAPHGAPEDPMDRRHAGDLGNIVADETGRATFRIVDNVLKVWDIIGRSVAVTERKDDLGRGSSPSSKIDGDSGTPIACGIIARSAGVFQNPKRICACDGVVVWDEKDRPLAGKGRREEKPKRRCCENHNNSNVVNPCCKV</sequence>
<gene>
    <name evidence="8" type="ORF">HF086_002484</name>
</gene>
<organism evidence="8 9">
    <name type="scientific">Spodoptera exigua</name>
    <name type="common">Beet armyworm</name>
    <name type="synonym">Noctua fulgens</name>
    <dbReference type="NCBI Taxonomy" id="7107"/>
    <lineage>
        <taxon>Eukaryota</taxon>
        <taxon>Metazoa</taxon>
        <taxon>Ecdysozoa</taxon>
        <taxon>Arthropoda</taxon>
        <taxon>Hexapoda</taxon>
        <taxon>Insecta</taxon>
        <taxon>Pterygota</taxon>
        <taxon>Neoptera</taxon>
        <taxon>Endopterygota</taxon>
        <taxon>Lepidoptera</taxon>
        <taxon>Glossata</taxon>
        <taxon>Ditrysia</taxon>
        <taxon>Noctuoidea</taxon>
        <taxon>Noctuidae</taxon>
        <taxon>Amphipyrinae</taxon>
        <taxon>Spodoptera</taxon>
    </lineage>
</organism>
<dbReference type="InterPro" id="IPR036423">
    <property type="entry name" value="SOD-like_Cu/Zn_dom_sf"/>
</dbReference>
<dbReference type="InterPro" id="IPR024134">
    <property type="entry name" value="SOD_Cu/Zn_/chaperone"/>
</dbReference>
<feature type="domain" description="Superoxide dismutase copper/zinc binding" evidence="7">
    <location>
        <begin position="57"/>
        <end position="151"/>
    </location>
</feature>
<evidence type="ECO:0000313" key="9">
    <source>
        <dbReference type="Proteomes" id="UP000814243"/>
    </source>
</evidence>
<dbReference type="Pfam" id="PF00080">
    <property type="entry name" value="Sod_Cu"/>
    <property type="match status" value="1"/>
</dbReference>
<proteinExistence type="predicted"/>
<keyword evidence="4" id="KW-0049">Antioxidant</keyword>
<dbReference type="EC" id="1.15.1.1" evidence="1"/>
<evidence type="ECO:0000259" key="7">
    <source>
        <dbReference type="Pfam" id="PF00080"/>
    </source>
</evidence>
<protein>
    <recommendedName>
        <fullName evidence="1">superoxide dismutase</fullName>
        <ecNumber evidence="1">1.15.1.1</ecNumber>
    </recommendedName>
</protein>
<keyword evidence="3" id="KW-0862">Zinc</keyword>
<dbReference type="Gene3D" id="2.60.40.200">
    <property type="entry name" value="Superoxide dismutase, copper/zinc binding domain"/>
    <property type="match status" value="1"/>
</dbReference>
<keyword evidence="2" id="KW-0479">Metal-binding</keyword>
<evidence type="ECO:0000256" key="2">
    <source>
        <dbReference type="ARBA" id="ARBA00022723"/>
    </source>
</evidence>
<keyword evidence="5" id="KW-0560">Oxidoreductase</keyword>